<dbReference type="PATRIC" id="fig|331679.3.peg.378"/>
<gene>
    <name evidence="1" type="ORF">IV81_GL000372</name>
</gene>
<protein>
    <submittedName>
        <fullName evidence="1">Uncharacterized protein</fullName>
    </submittedName>
</protein>
<dbReference type="AlphaFoldDB" id="A0A0R2KVM6"/>
<dbReference type="STRING" id="331679.IV81_GL000372"/>
<sequence length="128" mass="15229">MEVIKMLDVKDSLDRLEWTAEHHFLHIQNHHEFMRAWAIQFELAYTDFRTIQMVLQIDGSYHELLANFTAQYDKVYAYEYEFAAGGLDGFYAKYHEASDLESYQKAQESLREYISDIRGIMEQSLTEE</sequence>
<keyword evidence="2" id="KW-1185">Reference proteome</keyword>
<name>A0A0R2KVM6_9LACO</name>
<evidence type="ECO:0000313" key="1">
    <source>
        <dbReference type="EMBL" id="KRN93631.1"/>
    </source>
</evidence>
<accession>A0A0R2KVM6</accession>
<evidence type="ECO:0000313" key="2">
    <source>
        <dbReference type="Proteomes" id="UP000051859"/>
    </source>
</evidence>
<dbReference type="EMBL" id="JQBX01000012">
    <property type="protein sequence ID" value="KRN93631.1"/>
    <property type="molecule type" value="Genomic_DNA"/>
</dbReference>
<reference evidence="1 2" key="1">
    <citation type="journal article" date="2015" name="Genome Announc.">
        <title>Expanding the biotechnology potential of lactobacilli through comparative genomics of 213 strains and associated genera.</title>
        <authorList>
            <person name="Sun Z."/>
            <person name="Harris H.M."/>
            <person name="McCann A."/>
            <person name="Guo C."/>
            <person name="Argimon S."/>
            <person name="Zhang W."/>
            <person name="Yang X."/>
            <person name="Jeffery I.B."/>
            <person name="Cooney J.C."/>
            <person name="Kagawa T.F."/>
            <person name="Liu W."/>
            <person name="Song Y."/>
            <person name="Salvetti E."/>
            <person name="Wrobel A."/>
            <person name="Rasinkangas P."/>
            <person name="Parkhill J."/>
            <person name="Rea M.C."/>
            <person name="O'Sullivan O."/>
            <person name="Ritari J."/>
            <person name="Douillard F.P."/>
            <person name="Paul Ross R."/>
            <person name="Yang R."/>
            <person name="Briner A.E."/>
            <person name="Felis G.E."/>
            <person name="de Vos W.M."/>
            <person name="Barrangou R."/>
            <person name="Klaenhammer T.R."/>
            <person name="Caufield P.W."/>
            <person name="Cui Y."/>
            <person name="Zhang H."/>
            <person name="O'Toole P.W."/>
        </authorList>
    </citation>
    <scope>NUCLEOTIDE SEQUENCE [LARGE SCALE GENOMIC DNA]</scope>
    <source>
        <strain evidence="1 2">DSM 18001</strain>
    </source>
</reference>
<dbReference type="Proteomes" id="UP000051859">
    <property type="component" value="Unassembled WGS sequence"/>
</dbReference>
<proteinExistence type="predicted"/>
<comment type="caution">
    <text evidence="1">The sequence shown here is derived from an EMBL/GenBank/DDBJ whole genome shotgun (WGS) entry which is preliminary data.</text>
</comment>
<organism evidence="1 2">
    <name type="scientific">Pediococcus stilesii</name>
    <dbReference type="NCBI Taxonomy" id="331679"/>
    <lineage>
        <taxon>Bacteria</taxon>
        <taxon>Bacillati</taxon>
        <taxon>Bacillota</taxon>
        <taxon>Bacilli</taxon>
        <taxon>Lactobacillales</taxon>
        <taxon>Lactobacillaceae</taxon>
        <taxon>Pediococcus</taxon>
    </lineage>
</organism>